<protein>
    <submittedName>
        <fullName evidence="4">Uncharacterized protein LOC108666872</fullName>
    </submittedName>
</protein>
<feature type="chain" id="PRO_5034982540" evidence="2">
    <location>
        <begin position="18"/>
        <end position="174"/>
    </location>
</feature>
<evidence type="ECO:0000256" key="1">
    <source>
        <dbReference type="SAM" id="MobiDB-lite"/>
    </source>
</evidence>
<keyword evidence="2" id="KW-0732">Signal</keyword>
<name>A0A8B7N7P0_HYAAZ</name>
<dbReference type="GeneID" id="108666872"/>
<proteinExistence type="predicted"/>
<feature type="compositionally biased region" description="Basic residues" evidence="1">
    <location>
        <begin position="140"/>
        <end position="152"/>
    </location>
</feature>
<accession>A0A8B7N7P0</accession>
<gene>
    <name evidence="4" type="primary">LOC108666872</name>
</gene>
<dbReference type="Proteomes" id="UP000694843">
    <property type="component" value="Unplaced"/>
</dbReference>
<feature type="compositionally biased region" description="Basic and acidic residues" evidence="1">
    <location>
        <begin position="127"/>
        <end position="139"/>
    </location>
</feature>
<feature type="signal peptide" evidence="2">
    <location>
        <begin position="1"/>
        <end position="17"/>
    </location>
</feature>
<evidence type="ECO:0000256" key="2">
    <source>
        <dbReference type="SAM" id="SignalP"/>
    </source>
</evidence>
<feature type="compositionally biased region" description="Gly residues" evidence="1">
    <location>
        <begin position="94"/>
        <end position="107"/>
    </location>
</feature>
<sequence>MRASIIILLLAVSAVLAAENFSQDVLPSHDLTDLLDDGGARQRRADAGELSGVEEEGGRYIRSLDTVAYKGRSALKSKGRVLRTKGKGLRNLKGGYGGGGKGKGGGYSRRRRSSELVEDQDAASPHDIVKRFANPDHGYHKSSYKPAPHHKATATGSQVFNLGLSKGKPKHYGH</sequence>
<dbReference type="AlphaFoldDB" id="A0A8B7N7P0"/>
<evidence type="ECO:0000313" key="3">
    <source>
        <dbReference type="Proteomes" id="UP000694843"/>
    </source>
</evidence>
<feature type="region of interest" description="Disordered" evidence="1">
    <location>
        <begin position="86"/>
        <end position="156"/>
    </location>
</feature>
<organism evidence="3 4">
    <name type="scientific">Hyalella azteca</name>
    <name type="common">Amphipod</name>
    <dbReference type="NCBI Taxonomy" id="294128"/>
    <lineage>
        <taxon>Eukaryota</taxon>
        <taxon>Metazoa</taxon>
        <taxon>Ecdysozoa</taxon>
        <taxon>Arthropoda</taxon>
        <taxon>Crustacea</taxon>
        <taxon>Multicrustacea</taxon>
        <taxon>Malacostraca</taxon>
        <taxon>Eumalacostraca</taxon>
        <taxon>Peracarida</taxon>
        <taxon>Amphipoda</taxon>
        <taxon>Senticaudata</taxon>
        <taxon>Talitrida</taxon>
        <taxon>Talitroidea</taxon>
        <taxon>Hyalellidae</taxon>
        <taxon>Hyalella</taxon>
    </lineage>
</organism>
<evidence type="ECO:0000313" key="4">
    <source>
        <dbReference type="RefSeq" id="XP_018009299.1"/>
    </source>
</evidence>
<dbReference type="RefSeq" id="XP_018009299.1">
    <property type="nucleotide sequence ID" value="XM_018153810.2"/>
</dbReference>
<reference evidence="4" key="1">
    <citation type="submission" date="2025-08" db="UniProtKB">
        <authorList>
            <consortium name="RefSeq"/>
        </authorList>
    </citation>
    <scope>IDENTIFICATION</scope>
    <source>
        <tissue evidence="4">Whole organism</tissue>
    </source>
</reference>
<keyword evidence="3" id="KW-1185">Reference proteome</keyword>
<dbReference type="KEGG" id="hazt:108666872"/>